<dbReference type="RefSeq" id="WP_191101124.1">
    <property type="nucleotide sequence ID" value="NZ_JACXXH010000002.1"/>
</dbReference>
<keyword evidence="6 11" id="KW-0798">TonB box</keyword>
<evidence type="ECO:0000256" key="3">
    <source>
        <dbReference type="ARBA" id="ARBA00022452"/>
    </source>
</evidence>
<evidence type="ECO:0000313" key="14">
    <source>
        <dbReference type="EMBL" id="MBD3862943.1"/>
    </source>
</evidence>
<keyword evidence="9 10" id="KW-0998">Cell outer membrane</keyword>
<accession>A0ABR8LXF3</accession>
<keyword evidence="15" id="KW-1185">Reference proteome</keyword>
<dbReference type="InterPro" id="IPR000531">
    <property type="entry name" value="Beta-barrel_TonB"/>
</dbReference>
<keyword evidence="8 14" id="KW-0675">Receptor</keyword>
<gene>
    <name evidence="14" type="ORF">IEG06_05730</name>
</gene>
<dbReference type="Pfam" id="PF07715">
    <property type="entry name" value="Plug"/>
    <property type="match status" value="1"/>
</dbReference>
<keyword evidence="7 10" id="KW-0472">Membrane</keyword>
<evidence type="ECO:0000256" key="5">
    <source>
        <dbReference type="ARBA" id="ARBA00022729"/>
    </source>
</evidence>
<sequence length="719" mass="80992">MILNKKFLTVYFIFFYVVILSAQEKIKDSTNVEVLEEVVITAESNVMSLSKKLFTVNTIKRKDIENVAGNTLADVLFNNLNISINPDASNGKSTVSLFGLDGQYVKILIDGIPIVSDNGVGNNIDITQINLDDVERVEIVEGSMGVLYGDNAVAGVINIITKRGLKDNGWELQLALQEESVGNEFEFFDKGRHIQNFKVTNQVNDKLSYSIGASKNDFAGFYNTYKGPNYVNIQDGAVVNDGLRGTEWNPKEQITTSLNVDLDLGKHNLFYKLQYFNEDLEIFNSSVNGRYEDGRLNPTALDKNYNTNRWVSNLNASGSLIGDTKYNVSLSYQNQKRNYKEYVYNILDQETESVQTDAVSQSSNIWYSKAFVNNIIPNSEIFNFQLGYEFTNQTGFDAISTGNYSNDVVKNTITNYELFSITEFKINKKLSLNPGTRFTHSSQFNNHLIWSLSSTYDFTEKLKLKAVVGSAYRAPNFEELFFYFVDSNHNVRGNPDLQPEDGISIFVNLKDSYKINKNTYLKTGFNTFYIDLNDAIASVTTEDEDGRVLFTQDNIDYSKRLGFTLDNNFIYKNWNIGLGATYLGTTNAINKSLNNTSDYLWALNLQTSINYQIEKWNTNISSQLKYNGKTQGVFNDNNGELFIGETDAYTWLNASIKSNITPKLSTTLGVRNLLDVVDINTGISAGAHSASTSTSRLIGNGRSFFLKLTYNLNFNTNKK</sequence>
<evidence type="ECO:0000256" key="7">
    <source>
        <dbReference type="ARBA" id="ARBA00023136"/>
    </source>
</evidence>
<evidence type="ECO:0000259" key="12">
    <source>
        <dbReference type="Pfam" id="PF00593"/>
    </source>
</evidence>
<evidence type="ECO:0000256" key="6">
    <source>
        <dbReference type="ARBA" id="ARBA00023077"/>
    </source>
</evidence>
<dbReference type="InterPro" id="IPR039426">
    <property type="entry name" value="TonB-dep_rcpt-like"/>
</dbReference>
<comment type="caution">
    <text evidence="14">The sequence shown here is derived from an EMBL/GenBank/DDBJ whole genome shotgun (WGS) entry which is preliminary data.</text>
</comment>
<dbReference type="Gene3D" id="2.40.170.20">
    <property type="entry name" value="TonB-dependent receptor, beta-barrel domain"/>
    <property type="match status" value="1"/>
</dbReference>
<dbReference type="PANTHER" id="PTHR30069:SF29">
    <property type="entry name" value="HEMOGLOBIN AND HEMOGLOBIN-HAPTOGLOBIN-BINDING PROTEIN 1-RELATED"/>
    <property type="match status" value="1"/>
</dbReference>
<evidence type="ECO:0000256" key="4">
    <source>
        <dbReference type="ARBA" id="ARBA00022692"/>
    </source>
</evidence>
<evidence type="ECO:0000256" key="10">
    <source>
        <dbReference type="PROSITE-ProRule" id="PRU01360"/>
    </source>
</evidence>
<dbReference type="PANTHER" id="PTHR30069">
    <property type="entry name" value="TONB-DEPENDENT OUTER MEMBRANE RECEPTOR"/>
    <property type="match status" value="1"/>
</dbReference>
<evidence type="ECO:0000256" key="2">
    <source>
        <dbReference type="ARBA" id="ARBA00022448"/>
    </source>
</evidence>
<dbReference type="InterPro" id="IPR037066">
    <property type="entry name" value="Plug_dom_sf"/>
</dbReference>
<evidence type="ECO:0000256" key="9">
    <source>
        <dbReference type="ARBA" id="ARBA00023237"/>
    </source>
</evidence>
<dbReference type="Pfam" id="PF00593">
    <property type="entry name" value="TonB_dep_Rec_b-barrel"/>
    <property type="match status" value="1"/>
</dbReference>
<dbReference type="InterPro" id="IPR012910">
    <property type="entry name" value="Plug_dom"/>
</dbReference>
<keyword evidence="5" id="KW-0732">Signal</keyword>
<comment type="subcellular location">
    <subcellularLocation>
        <location evidence="1 10">Cell outer membrane</location>
        <topology evidence="1 10">Multi-pass membrane protein</topology>
    </subcellularLocation>
</comment>
<protein>
    <submittedName>
        <fullName evidence="14">TonB-dependent receptor</fullName>
    </submittedName>
</protein>
<dbReference type="Proteomes" id="UP000627521">
    <property type="component" value="Unassembled WGS sequence"/>
</dbReference>
<feature type="domain" description="TonB-dependent receptor-like beta-barrel" evidence="12">
    <location>
        <begin position="278"/>
        <end position="673"/>
    </location>
</feature>
<evidence type="ECO:0000313" key="15">
    <source>
        <dbReference type="Proteomes" id="UP000627521"/>
    </source>
</evidence>
<organism evidence="14 15">
    <name type="scientific">Olleya marilimosa</name>
    <dbReference type="NCBI Taxonomy" id="272164"/>
    <lineage>
        <taxon>Bacteria</taxon>
        <taxon>Pseudomonadati</taxon>
        <taxon>Bacteroidota</taxon>
        <taxon>Flavobacteriia</taxon>
        <taxon>Flavobacteriales</taxon>
        <taxon>Flavobacteriaceae</taxon>
    </lineage>
</organism>
<dbReference type="EMBL" id="JACXXH010000002">
    <property type="protein sequence ID" value="MBD3862943.1"/>
    <property type="molecule type" value="Genomic_DNA"/>
</dbReference>
<keyword evidence="2 10" id="KW-0813">Transport</keyword>
<keyword evidence="4 10" id="KW-0812">Transmembrane</keyword>
<evidence type="ECO:0000256" key="8">
    <source>
        <dbReference type="ARBA" id="ARBA00023170"/>
    </source>
</evidence>
<feature type="domain" description="TonB-dependent receptor plug" evidence="13">
    <location>
        <begin position="54"/>
        <end position="156"/>
    </location>
</feature>
<reference evidence="14 15" key="1">
    <citation type="submission" date="2020-09" db="EMBL/GenBank/DDBJ databases">
        <title>Bacillus nautilus sp. nov., Chryseoglobus crepusculi sp. nov, and Psychrobacter noctis sp. nov., isolated from deep-sea sponges from the equatorial Atlantic.</title>
        <authorList>
            <person name="Stennett H.L."/>
            <person name="Williams S.E."/>
        </authorList>
    </citation>
    <scope>NUCLEOTIDE SEQUENCE [LARGE SCALE GENOMIC DNA]</scope>
    <source>
        <strain evidence="14 15">28M-24</strain>
    </source>
</reference>
<evidence type="ECO:0000259" key="13">
    <source>
        <dbReference type="Pfam" id="PF07715"/>
    </source>
</evidence>
<evidence type="ECO:0000256" key="1">
    <source>
        <dbReference type="ARBA" id="ARBA00004571"/>
    </source>
</evidence>
<dbReference type="SUPFAM" id="SSF56935">
    <property type="entry name" value="Porins"/>
    <property type="match status" value="1"/>
</dbReference>
<name>A0ABR8LXF3_9FLAO</name>
<dbReference type="Gene3D" id="2.170.130.10">
    <property type="entry name" value="TonB-dependent receptor, plug domain"/>
    <property type="match status" value="1"/>
</dbReference>
<keyword evidence="3 10" id="KW-1134">Transmembrane beta strand</keyword>
<proteinExistence type="inferred from homology"/>
<dbReference type="PROSITE" id="PS52016">
    <property type="entry name" value="TONB_DEPENDENT_REC_3"/>
    <property type="match status" value="1"/>
</dbReference>
<evidence type="ECO:0000256" key="11">
    <source>
        <dbReference type="RuleBase" id="RU003357"/>
    </source>
</evidence>
<comment type="similarity">
    <text evidence="10 11">Belongs to the TonB-dependent receptor family.</text>
</comment>
<dbReference type="InterPro" id="IPR036942">
    <property type="entry name" value="Beta-barrel_TonB_sf"/>
</dbReference>